<name>A0A916DZW2_9GLOM</name>
<sequence>MTAIDIKTIIIKDTISLRGQSPDDTLKSMRGITREDLTSPGGGAQRHLPKVKDSYIKLFTVRKRRRIFLAPFKSLSRINRQFLHLKVLEPPSLSLTIPQFPQVLLVYSSEHIMTLQWGYSLAL</sequence>
<gene>
    <name evidence="1" type="ORF">CHRIB12_LOCUS2652</name>
</gene>
<reference evidence="1" key="1">
    <citation type="submission" date="2020-05" db="EMBL/GenBank/DDBJ databases">
        <authorList>
            <person name="Rincon C."/>
            <person name="Sanders R I."/>
            <person name="Robbins C."/>
            <person name="Chaturvedi A."/>
        </authorList>
    </citation>
    <scope>NUCLEOTIDE SEQUENCE</scope>
    <source>
        <strain evidence="1">CHB12</strain>
    </source>
</reference>
<proteinExistence type="predicted"/>
<comment type="caution">
    <text evidence="1">The sequence shown here is derived from an EMBL/GenBank/DDBJ whole genome shotgun (WGS) entry which is preliminary data.</text>
</comment>
<organism evidence="1 2">
    <name type="scientific">Rhizophagus irregularis</name>
    <dbReference type="NCBI Taxonomy" id="588596"/>
    <lineage>
        <taxon>Eukaryota</taxon>
        <taxon>Fungi</taxon>
        <taxon>Fungi incertae sedis</taxon>
        <taxon>Mucoromycota</taxon>
        <taxon>Glomeromycotina</taxon>
        <taxon>Glomeromycetes</taxon>
        <taxon>Glomerales</taxon>
        <taxon>Glomeraceae</taxon>
        <taxon>Rhizophagus</taxon>
    </lineage>
</organism>
<evidence type="ECO:0000313" key="2">
    <source>
        <dbReference type="Proteomes" id="UP000684084"/>
    </source>
</evidence>
<protein>
    <submittedName>
        <fullName evidence="1">Uncharacterized protein</fullName>
    </submittedName>
</protein>
<dbReference type="OrthoDB" id="2360366at2759"/>
<dbReference type="AlphaFoldDB" id="A0A916DZW2"/>
<evidence type="ECO:0000313" key="1">
    <source>
        <dbReference type="EMBL" id="CAB5326922.1"/>
    </source>
</evidence>
<dbReference type="Proteomes" id="UP000684084">
    <property type="component" value="Unassembled WGS sequence"/>
</dbReference>
<dbReference type="EMBL" id="CAGKOT010000003">
    <property type="protein sequence ID" value="CAB5326922.1"/>
    <property type="molecule type" value="Genomic_DNA"/>
</dbReference>
<accession>A0A916DZW2</accession>
<dbReference type="VEuPathDB" id="FungiDB:RhiirFUN_026761"/>